<comment type="caution">
    <text evidence="2">The sequence shown here is derived from an EMBL/GenBank/DDBJ whole genome shotgun (WGS) entry which is preliminary data.</text>
</comment>
<keyword evidence="3" id="KW-1185">Reference proteome</keyword>
<evidence type="ECO:0000313" key="2">
    <source>
        <dbReference type="EMBL" id="GAA5145654.1"/>
    </source>
</evidence>
<gene>
    <name evidence="2" type="ORF">GCM10023321_03890</name>
</gene>
<evidence type="ECO:0000313" key="3">
    <source>
        <dbReference type="Proteomes" id="UP001428817"/>
    </source>
</evidence>
<dbReference type="Proteomes" id="UP001428817">
    <property type="component" value="Unassembled WGS sequence"/>
</dbReference>
<organism evidence="2 3">
    <name type="scientific">Pseudonocardia eucalypti</name>
    <dbReference type="NCBI Taxonomy" id="648755"/>
    <lineage>
        <taxon>Bacteria</taxon>
        <taxon>Bacillati</taxon>
        <taxon>Actinomycetota</taxon>
        <taxon>Actinomycetes</taxon>
        <taxon>Pseudonocardiales</taxon>
        <taxon>Pseudonocardiaceae</taxon>
        <taxon>Pseudonocardia</taxon>
    </lineage>
</organism>
<reference evidence="3" key="1">
    <citation type="journal article" date="2019" name="Int. J. Syst. Evol. Microbiol.">
        <title>The Global Catalogue of Microorganisms (GCM) 10K type strain sequencing project: providing services to taxonomists for standard genome sequencing and annotation.</title>
        <authorList>
            <consortium name="The Broad Institute Genomics Platform"/>
            <consortium name="The Broad Institute Genome Sequencing Center for Infectious Disease"/>
            <person name="Wu L."/>
            <person name="Ma J."/>
        </authorList>
    </citation>
    <scope>NUCLEOTIDE SEQUENCE [LARGE SCALE GENOMIC DNA]</scope>
    <source>
        <strain evidence="3">JCM 18303</strain>
    </source>
</reference>
<sequence>MAAQAFGRRSKDQLGRGGSVVYRRPGATVRPWLAALSPVSEVPDKGAITLISHPATVSDEASDQTQRAAPGPRQTTEPRRPS</sequence>
<feature type="region of interest" description="Disordered" evidence="1">
    <location>
        <begin position="54"/>
        <end position="82"/>
    </location>
</feature>
<evidence type="ECO:0000256" key="1">
    <source>
        <dbReference type="SAM" id="MobiDB-lite"/>
    </source>
</evidence>
<feature type="region of interest" description="Disordered" evidence="1">
    <location>
        <begin position="1"/>
        <end position="21"/>
    </location>
</feature>
<accession>A0ABP9PK41</accession>
<protein>
    <submittedName>
        <fullName evidence="2">Uncharacterized protein</fullName>
    </submittedName>
</protein>
<name>A0ABP9PK41_9PSEU</name>
<proteinExistence type="predicted"/>
<dbReference type="EMBL" id="BAABJP010000001">
    <property type="protein sequence ID" value="GAA5145654.1"/>
    <property type="molecule type" value="Genomic_DNA"/>
</dbReference>